<dbReference type="InterPro" id="IPR050317">
    <property type="entry name" value="Plant_Fungal_Acyltransferase"/>
</dbReference>
<dbReference type="Gene3D" id="3.30.559.10">
    <property type="entry name" value="Chloramphenicol acetyltransferase-like domain"/>
    <property type="match status" value="2"/>
</dbReference>
<dbReference type="OrthoDB" id="1925194at2759"/>
<organism evidence="2 3">
    <name type="scientific">Adiantum capillus-veneris</name>
    <name type="common">Maidenhair fern</name>
    <dbReference type="NCBI Taxonomy" id="13818"/>
    <lineage>
        <taxon>Eukaryota</taxon>
        <taxon>Viridiplantae</taxon>
        <taxon>Streptophyta</taxon>
        <taxon>Embryophyta</taxon>
        <taxon>Tracheophyta</taxon>
        <taxon>Polypodiopsida</taxon>
        <taxon>Polypodiidae</taxon>
        <taxon>Polypodiales</taxon>
        <taxon>Pteridineae</taxon>
        <taxon>Pteridaceae</taxon>
        <taxon>Vittarioideae</taxon>
        <taxon>Adiantum</taxon>
    </lineage>
</organism>
<dbReference type="PANTHER" id="PTHR31642">
    <property type="entry name" value="TRICHOTHECENE 3-O-ACETYLTRANSFERASE"/>
    <property type="match status" value="1"/>
</dbReference>
<sequence>MPAPADAYALLKSSLAETLNAFYPLAGRCRDKSGNGELEIVCNDEGALLQEAWVNCDFESFCLKTDYFPELDLLAPPVDISADVSQASLVLAQLTHFECGRTSLGFRLHHKAMDGFSLDHFLSWWATLSRAKAGEGREGNPSSNGGLAMAMVMDAPPEGLDRSLMKPRKPPLLATEHPEYFAVKQVPTPEEALAAFPPASAAKILRFMPGTIEELRAAAIASSTGCSAAYTRFEIVAALVWRALTYARDLAPTQDVRVGMAVDGRQRFKPPLPQGFFGNVIFYAYAVCDASKLLANPLSFAADLVKASIAKVDDAHMRSALDWLSMQDPGPQVVFPAFARPGLDLAISSWTRFGFYEMDFGWGKPSHLRIPLAYNSISIFLPSSLGPGHIEVF</sequence>
<keyword evidence="3" id="KW-1185">Reference proteome</keyword>
<dbReference type="Pfam" id="PF02458">
    <property type="entry name" value="Transferase"/>
    <property type="match status" value="1"/>
</dbReference>
<dbReference type="SUPFAM" id="SSF52777">
    <property type="entry name" value="CoA-dependent acyltransferases"/>
    <property type="match status" value="1"/>
</dbReference>
<dbReference type="EMBL" id="JABFUD020000016">
    <property type="protein sequence ID" value="KAI5068296.1"/>
    <property type="molecule type" value="Genomic_DNA"/>
</dbReference>
<comment type="similarity">
    <text evidence="1">Belongs to the plant acyltransferase family.</text>
</comment>
<protein>
    <submittedName>
        <fullName evidence="2">Uncharacterized protein</fullName>
    </submittedName>
</protein>
<dbReference type="AlphaFoldDB" id="A0A9D4UJ24"/>
<gene>
    <name evidence="2" type="ORF">GOP47_0016641</name>
</gene>
<evidence type="ECO:0000256" key="1">
    <source>
        <dbReference type="ARBA" id="ARBA00009861"/>
    </source>
</evidence>
<feature type="non-terminal residue" evidence="2">
    <location>
        <position position="1"/>
    </location>
</feature>
<evidence type="ECO:0000313" key="2">
    <source>
        <dbReference type="EMBL" id="KAI5068296.1"/>
    </source>
</evidence>
<evidence type="ECO:0000313" key="3">
    <source>
        <dbReference type="Proteomes" id="UP000886520"/>
    </source>
</evidence>
<dbReference type="GO" id="GO:0016747">
    <property type="term" value="F:acyltransferase activity, transferring groups other than amino-acyl groups"/>
    <property type="evidence" value="ECO:0007669"/>
    <property type="project" value="TreeGrafter"/>
</dbReference>
<dbReference type="InterPro" id="IPR023213">
    <property type="entry name" value="CAT-like_dom_sf"/>
</dbReference>
<dbReference type="PANTHER" id="PTHR31642:SF328">
    <property type="entry name" value="BAHD FAMILY ACYLTRANSFERASE"/>
    <property type="match status" value="1"/>
</dbReference>
<proteinExistence type="inferred from homology"/>
<comment type="caution">
    <text evidence="2">The sequence shown here is derived from an EMBL/GenBank/DDBJ whole genome shotgun (WGS) entry which is preliminary data.</text>
</comment>
<accession>A0A9D4UJ24</accession>
<dbReference type="Proteomes" id="UP000886520">
    <property type="component" value="Chromosome 16"/>
</dbReference>
<reference evidence="2" key="1">
    <citation type="submission" date="2021-01" db="EMBL/GenBank/DDBJ databases">
        <title>Adiantum capillus-veneris genome.</title>
        <authorList>
            <person name="Fang Y."/>
            <person name="Liao Q."/>
        </authorList>
    </citation>
    <scope>NUCLEOTIDE SEQUENCE</scope>
    <source>
        <strain evidence="2">H3</strain>
        <tissue evidence="2">Leaf</tissue>
    </source>
</reference>
<name>A0A9D4UJ24_ADICA</name>